<gene>
    <name evidence="1" type="ORF">RHMOL_Rhmol01G0164500</name>
</gene>
<accession>A0ACC0Q3H5</accession>
<dbReference type="Proteomes" id="UP001062846">
    <property type="component" value="Chromosome 1"/>
</dbReference>
<organism evidence="1 2">
    <name type="scientific">Rhododendron molle</name>
    <name type="common">Chinese azalea</name>
    <name type="synonym">Azalea mollis</name>
    <dbReference type="NCBI Taxonomy" id="49168"/>
    <lineage>
        <taxon>Eukaryota</taxon>
        <taxon>Viridiplantae</taxon>
        <taxon>Streptophyta</taxon>
        <taxon>Embryophyta</taxon>
        <taxon>Tracheophyta</taxon>
        <taxon>Spermatophyta</taxon>
        <taxon>Magnoliopsida</taxon>
        <taxon>eudicotyledons</taxon>
        <taxon>Gunneridae</taxon>
        <taxon>Pentapetalae</taxon>
        <taxon>asterids</taxon>
        <taxon>Ericales</taxon>
        <taxon>Ericaceae</taxon>
        <taxon>Ericoideae</taxon>
        <taxon>Rhodoreae</taxon>
        <taxon>Rhododendron</taxon>
    </lineage>
</organism>
<dbReference type="EMBL" id="CM046388">
    <property type="protein sequence ID" value="KAI8571999.1"/>
    <property type="molecule type" value="Genomic_DNA"/>
</dbReference>
<name>A0ACC0Q3H5_RHOML</name>
<reference evidence="1" key="1">
    <citation type="submission" date="2022-02" db="EMBL/GenBank/DDBJ databases">
        <title>Plant Genome Project.</title>
        <authorList>
            <person name="Zhang R.-G."/>
        </authorList>
    </citation>
    <scope>NUCLEOTIDE SEQUENCE</scope>
    <source>
        <strain evidence="1">AT1</strain>
    </source>
</reference>
<keyword evidence="2" id="KW-1185">Reference proteome</keyword>
<evidence type="ECO:0000313" key="1">
    <source>
        <dbReference type="EMBL" id="KAI8571999.1"/>
    </source>
</evidence>
<sequence length="174" mass="19489">MVMQCLGAICGAGVVKGFQKSQYEVLGGGANIVAASYTKGDGLSAEIVVGFLGWTLHWSCTCCTVPSGSDQSHPTQEQSLRNHLLLFLYLLLSSVIVMGCVVSLSLSFIHVMRFELRSKRNTLADVKDKVVNRIKGRDGQNFNLEAKRLRRKGARWGEVKRRMYWPGRDHFLRR</sequence>
<proteinExistence type="predicted"/>
<evidence type="ECO:0000313" key="2">
    <source>
        <dbReference type="Proteomes" id="UP001062846"/>
    </source>
</evidence>
<protein>
    <submittedName>
        <fullName evidence="1">Uncharacterized protein</fullName>
    </submittedName>
</protein>
<comment type="caution">
    <text evidence="1">The sequence shown here is derived from an EMBL/GenBank/DDBJ whole genome shotgun (WGS) entry which is preliminary data.</text>
</comment>